<dbReference type="EMBL" id="CAJVAX010000022">
    <property type="protein sequence ID" value="CAG7656869.1"/>
    <property type="molecule type" value="Genomic_DNA"/>
</dbReference>
<accession>A0A9W4MKZ7</accession>
<feature type="compositionally biased region" description="Basic residues" evidence="1">
    <location>
        <begin position="102"/>
        <end position="137"/>
    </location>
</feature>
<keyword evidence="3" id="KW-1185">Reference proteome</keyword>
<feature type="compositionally biased region" description="Low complexity" evidence="1">
    <location>
        <begin position="1"/>
        <end position="19"/>
    </location>
</feature>
<feature type="compositionally biased region" description="Basic residues" evidence="1">
    <location>
        <begin position="305"/>
        <end position="325"/>
    </location>
</feature>
<sequence length="353" mass="38126">MPRTSSGPSSRRAGSSRSHPAPRPVTGPRGGWISGPAGRVRTDLKIVWKESRGSQLSQHRASAGRLPDARLVVFPGLPRRALARAAAGQPDTAGAQGGGRAAARHHDRGRGLRRRGDPRRRPARHDGQRHRAARHGKGLPGRRVLGRRHRGHRGPGRGDGQALPAGAGALREDRGRHPVPGGQGQPALHDDQGQPEHGPAGPGRRPGLRRLGHRPGEGPDLLLRRHRRPQRGDRLRRHRLGLCLRPRHPQEALPPGPDGAPAVHRGDPGALRRGRRGLRHRRPRHRPAGLPADHRHDRGGLPPAARRRGRRARPGGHRRPSRASRRAAGTGAVTPGQPTPLRTVPAPTAERHG</sequence>
<feature type="compositionally biased region" description="Low complexity" evidence="1">
    <location>
        <begin position="195"/>
        <end position="205"/>
    </location>
</feature>
<organism evidence="2 3">
    <name type="scientific">Actinacidiphila bryophytorum</name>
    <dbReference type="NCBI Taxonomy" id="1436133"/>
    <lineage>
        <taxon>Bacteria</taxon>
        <taxon>Bacillati</taxon>
        <taxon>Actinomycetota</taxon>
        <taxon>Actinomycetes</taxon>
        <taxon>Kitasatosporales</taxon>
        <taxon>Streptomycetaceae</taxon>
        <taxon>Actinacidiphila</taxon>
    </lineage>
</organism>
<feature type="compositionally biased region" description="Basic residues" evidence="1">
    <location>
        <begin position="272"/>
        <end position="287"/>
    </location>
</feature>
<feature type="region of interest" description="Disordered" evidence="1">
    <location>
        <begin position="1"/>
        <end position="39"/>
    </location>
</feature>
<name>A0A9W4MKZ7_9ACTN</name>
<evidence type="ECO:0000313" key="2">
    <source>
        <dbReference type="EMBL" id="CAG7656869.1"/>
    </source>
</evidence>
<reference evidence="2" key="1">
    <citation type="submission" date="2021-06" db="EMBL/GenBank/DDBJ databases">
        <authorList>
            <person name="Arsene-Ploetze F."/>
        </authorList>
    </citation>
    <scope>NUCLEOTIDE SEQUENCE</scope>
    <source>
        <strain evidence="2">SBRY1</strain>
    </source>
</reference>
<evidence type="ECO:0000256" key="1">
    <source>
        <dbReference type="SAM" id="MobiDB-lite"/>
    </source>
</evidence>
<feature type="compositionally biased region" description="Basic residues" evidence="1">
    <location>
        <begin position="224"/>
        <end position="240"/>
    </location>
</feature>
<feature type="compositionally biased region" description="Basic residues" evidence="1">
    <location>
        <begin position="144"/>
        <end position="155"/>
    </location>
</feature>
<comment type="caution">
    <text evidence="2">The sequence shown here is derived from an EMBL/GenBank/DDBJ whole genome shotgun (WGS) entry which is preliminary data.</text>
</comment>
<gene>
    <name evidence="2" type="ORF">SBRY_80100</name>
</gene>
<dbReference type="Proteomes" id="UP001153328">
    <property type="component" value="Unassembled WGS sequence"/>
</dbReference>
<feature type="region of interest" description="Disordered" evidence="1">
    <location>
        <begin position="83"/>
        <end position="353"/>
    </location>
</feature>
<proteinExistence type="predicted"/>
<evidence type="ECO:0000313" key="3">
    <source>
        <dbReference type="Proteomes" id="UP001153328"/>
    </source>
</evidence>
<dbReference type="AlphaFoldDB" id="A0A9W4MKZ7"/>
<protein>
    <submittedName>
        <fullName evidence="2">Uncharacterized protein</fullName>
    </submittedName>
</protein>